<evidence type="ECO:0000256" key="1">
    <source>
        <dbReference type="ARBA" id="ARBA00004193"/>
    </source>
</evidence>
<reference evidence="6" key="1">
    <citation type="submission" date="2021-11" db="EMBL/GenBank/DDBJ databases">
        <title>Description of a new species Pelosinus isolated from the bottom sediments of Lake Baikal.</title>
        <authorList>
            <person name="Zakharyuk A."/>
        </authorList>
    </citation>
    <scope>NUCLEOTIDE SEQUENCE</scope>
    <source>
        <strain evidence="6">Bkl1</strain>
    </source>
</reference>
<evidence type="ECO:0000256" key="2">
    <source>
        <dbReference type="ARBA" id="ARBA00005695"/>
    </source>
</evidence>
<organism evidence="6 7">
    <name type="scientific">Pelosinus baikalensis</name>
    <dbReference type="NCBI Taxonomy" id="2892015"/>
    <lineage>
        <taxon>Bacteria</taxon>
        <taxon>Bacillati</taxon>
        <taxon>Bacillota</taxon>
        <taxon>Negativicutes</taxon>
        <taxon>Selenomonadales</taxon>
        <taxon>Sporomusaceae</taxon>
        <taxon>Pelosinus</taxon>
    </lineage>
</organism>
<protein>
    <submittedName>
        <fullName evidence="6">ABC transporter substrate-binding protein</fullName>
    </submittedName>
</protein>
<evidence type="ECO:0000256" key="4">
    <source>
        <dbReference type="SAM" id="SignalP"/>
    </source>
</evidence>
<feature type="chain" id="PRO_5047528138" evidence="4">
    <location>
        <begin position="21"/>
        <end position="514"/>
    </location>
</feature>
<evidence type="ECO:0000259" key="5">
    <source>
        <dbReference type="Pfam" id="PF00496"/>
    </source>
</evidence>
<name>A0ABS8HZC2_9FIRM</name>
<dbReference type="PANTHER" id="PTHR30290">
    <property type="entry name" value="PERIPLASMIC BINDING COMPONENT OF ABC TRANSPORTER"/>
    <property type="match status" value="1"/>
</dbReference>
<comment type="similarity">
    <text evidence="2">Belongs to the bacterial solute-binding protein 5 family.</text>
</comment>
<dbReference type="PROSITE" id="PS01040">
    <property type="entry name" value="SBP_BACTERIAL_5"/>
    <property type="match status" value="1"/>
</dbReference>
<dbReference type="CDD" id="cd08490">
    <property type="entry name" value="PBP2_NikA_DppA_OppA_like_3"/>
    <property type="match status" value="1"/>
</dbReference>
<feature type="signal peptide" evidence="4">
    <location>
        <begin position="1"/>
        <end position="20"/>
    </location>
</feature>
<keyword evidence="7" id="KW-1185">Reference proteome</keyword>
<evidence type="ECO:0000313" key="6">
    <source>
        <dbReference type="EMBL" id="MCC5468508.1"/>
    </source>
</evidence>
<dbReference type="PIRSF" id="PIRSF002741">
    <property type="entry name" value="MppA"/>
    <property type="match status" value="1"/>
</dbReference>
<evidence type="ECO:0000256" key="3">
    <source>
        <dbReference type="ARBA" id="ARBA00022729"/>
    </source>
</evidence>
<dbReference type="Proteomes" id="UP001165492">
    <property type="component" value="Unassembled WGS sequence"/>
</dbReference>
<comment type="subcellular location">
    <subcellularLocation>
        <location evidence="1">Cell membrane</location>
        <topology evidence="1">Lipid-anchor</topology>
    </subcellularLocation>
</comment>
<dbReference type="InterPro" id="IPR039424">
    <property type="entry name" value="SBP_5"/>
</dbReference>
<dbReference type="InterPro" id="IPR000914">
    <property type="entry name" value="SBP_5_dom"/>
</dbReference>
<dbReference type="InterPro" id="IPR030678">
    <property type="entry name" value="Peptide/Ni-bd"/>
</dbReference>
<dbReference type="EMBL" id="JAJHJB010000073">
    <property type="protein sequence ID" value="MCC5468508.1"/>
    <property type="molecule type" value="Genomic_DNA"/>
</dbReference>
<dbReference type="RefSeq" id="WP_229537398.1">
    <property type="nucleotide sequence ID" value="NZ_JAJHJB010000073.1"/>
</dbReference>
<evidence type="ECO:0000313" key="7">
    <source>
        <dbReference type="Proteomes" id="UP001165492"/>
    </source>
</evidence>
<proteinExistence type="inferred from homology"/>
<dbReference type="PROSITE" id="PS51257">
    <property type="entry name" value="PROKAR_LIPOPROTEIN"/>
    <property type="match status" value="1"/>
</dbReference>
<dbReference type="Gene3D" id="3.40.190.10">
    <property type="entry name" value="Periplasmic binding protein-like II"/>
    <property type="match status" value="1"/>
</dbReference>
<dbReference type="SUPFAM" id="SSF53850">
    <property type="entry name" value="Periplasmic binding protein-like II"/>
    <property type="match status" value="1"/>
</dbReference>
<accession>A0ABS8HZC2</accession>
<sequence length="514" mass="56709">MKKRLLIVSLIAMLCTSIVGCSKSNSEDKVSNKETKNIVVGLNLFQTNLDPALEWNGWYVSMYGIGETLVKFNKNMEIEPSLADSWKKVDDLTWQFHIRDGVKFHNDTQLTASTVKSSLERALKSNPRAQEMLAVDSITAEGQNLTITTKIPHTTLLGNLADPINSIVDTTAAADTFAKAPIGTGPFKIKSYTDGSQVVVERYNDYWGGKALINEATFKYIKDDNTRSMALQSGEIDVANNVSINNLSLFEDKSKYAISTTTSLRIVMSYFNFENEFLKDPAVRKAIALGVDRDSYSKSLLKGTAVPAVGPFSGSLPYGNKNLTGYTYNKAEATKLLNDAGYKDTNGDGIVEKDGKNLSLNIAVFPTRAEIPVIGEAMQAQLKEIGIAANLKSYESVNPILKSGDFDLCLYNVNTATTGDPQAFLESYFRTDGSTNFGKYSNPTVDSLIDKLKNEYETQKRYDLATKIQQNLLEDNAGLFLVTPMSNRVSKSTVSGMEVYPIDFYMLDNKADKK</sequence>
<keyword evidence="3 4" id="KW-0732">Signal</keyword>
<dbReference type="InterPro" id="IPR023765">
    <property type="entry name" value="SBP_5_CS"/>
</dbReference>
<dbReference type="Gene3D" id="3.10.105.10">
    <property type="entry name" value="Dipeptide-binding Protein, Domain 3"/>
    <property type="match status" value="1"/>
</dbReference>
<gene>
    <name evidence="6" type="ORF">LMF89_24540</name>
</gene>
<dbReference type="PANTHER" id="PTHR30290:SF81">
    <property type="entry name" value="OLIGOPEPTIDE-BINDING PROTEIN OPPA"/>
    <property type="match status" value="1"/>
</dbReference>
<comment type="caution">
    <text evidence="6">The sequence shown here is derived from an EMBL/GenBank/DDBJ whole genome shotgun (WGS) entry which is preliminary data.</text>
</comment>
<dbReference type="Pfam" id="PF00496">
    <property type="entry name" value="SBP_bac_5"/>
    <property type="match status" value="1"/>
</dbReference>
<feature type="domain" description="Solute-binding protein family 5" evidence="5">
    <location>
        <begin position="77"/>
        <end position="435"/>
    </location>
</feature>